<proteinExistence type="predicted"/>
<reference evidence="2 3" key="1">
    <citation type="journal article" date="2018" name="Genome Biol. Evol.">
        <title>Multiple Roots of Fruiting Body Formation in Amoebozoa.</title>
        <authorList>
            <person name="Hillmann F."/>
            <person name="Forbes G."/>
            <person name="Novohradska S."/>
            <person name="Ferling I."/>
            <person name="Riege K."/>
            <person name="Groth M."/>
            <person name="Westermann M."/>
            <person name="Marz M."/>
            <person name="Spaller T."/>
            <person name="Winckler T."/>
            <person name="Schaap P."/>
            <person name="Glockner G."/>
        </authorList>
    </citation>
    <scope>NUCLEOTIDE SEQUENCE [LARGE SCALE GENOMIC DNA]</scope>
    <source>
        <strain evidence="2 3">Jena</strain>
    </source>
</reference>
<dbReference type="AlphaFoldDB" id="A0A2P6MUQ7"/>
<feature type="compositionally biased region" description="Polar residues" evidence="1">
    <location>
        <begin position="143"/>
        <end position="152"/>
    </location>
</feature>
<comment type="caution">
    <text evidence="2">The sequence shown here is derived from an EMBL/GenBank/DDBJ whole genome shotgun (WGS) entry which is preliminary data.</text>
</comment>
<dbReference type="Proteomes" id="UP000241769">
    <property type="component" value="Unassembled WGS sequence"/>
</dbReference>
<feature type="region of interest" description="Disordered" evidence="1">
    <location>
        <begin position="131"/>
        <end position="159"/>
    </location>
</feature>
<evidence type="ECO:0000313" key="3">
    <source>
        <dbReference type="Proteomes" id="UP000241769"/>
    </source>
</evidence>
<dbReference type="EMBL" id="MDYQ01000385">
    <property type="protein sequence ID" value="PRP75439.1"/>
    <property type="molecule type" value="Genomic_DNA"/>
</dbReference>
<name>A0A2P6MUQ7_9EUKA</name>
<keyword evidence="3" id="KW-1185">Reference proteome</keyword>
<protein>
    <submittedName>
        <fullName evidence="2">Uncharacterized protein</fullName>
    </submittedName>
</protein>
<organism evidence="2 3">
    <name type="scientific">Planoprotostelium fungivorum</name>
    <dbReference type="NCBI Taxonomy" id="1890364"/>
    <lineage>
        <taxon>Eukaryota</taxon>
        <taxon>Amoebozoa</taxon>
        <taxon>Evosea</taxon>
        <taxon>Variosea</taxon>
        <taxon>Cavosteliida</taxon>
        <taxon>Cavosteliaceae</taxon>
        <taxon>Planoprotostelium</taxon>
    </lineage>
</organism>
<gene>
    <name evidence="2" type="ORF">PROFUN_15534</name>
</gene>
<feature type="compositionally biased region" description="Basic residues" evidence="1">
    <location>
        <begin position="131"/>
        <end position="142"/>
    </location>
</feature>
<accession>A0A2P6MUQ7</accession>
<dbReference type="InParanoid" id="A0A2P6MUQ7"/>
<evidence type="ECO:0000256" key="1">
    <source>
        <dbReference type="SAM" id="MobiDB-lite"/>
    </source>
</evidence>
<evidence type="ECO:0000313" key="2">
    <source>
        <dbReference type="EMBL" id="PRP75439.1"/>
    </source>
</evidence>
<sequence>MVISPVKRLRAQLFVPRMVSNTKSVPAGKAFTKGKPSRNHSSYRVLQATKMNDALIAGSQLPFIPIRKSSISKQHIGSMVGAYGNRESKKAYNASVKYASVLTFFTAFQFFSYGLGKVAAIPLQENRLHRRFRNQPPIRRKSSASSEIQKSTSDSERMFCNGGSEINLRWTSEEGTSQVHLTWQVRPFTLAFQTFILGLQSQQTTVEGVC</sequence>